<keyword evidence="1" id="KW-0813">Transport</keyword>
<dbReference type="InterPro" id="IPR002528">
    <property type="entry name" value="MATE_fam"/>
</dbReference>
<organism evidence="3 4">
    <name type="scientific">Halorubrum tibetense</name>
    <dbReference type="NCBI Taxonomy" id="175631"/>
    <lineage>
        <taxon>Archaea</taxon>
        <taxon>Methanobacteriati</taxon>
        <taxon>Methanobacteriota</taxon>
        <taxon>Stenosarchaea group</taxon>
        <taxon>Halobacteria</taxon>
        <taxon>Halobacteriales</taxon>
        <taxon>Haloferacaceae</taxon>
        <taxon>Halorubrum</taxon>
    </lineage>
</organism>
<dbReference type="NCBIfam" id="TIGR00797">
    <property type="entry name" value="matE"/>
    <property type="match status" value="1"/>
</dbReference>
<protein>
    <submittedName>
        <fullName evidence="3">MATE family efflux transporter</fullName>
    </submittedName>
</protein>
<evidence type="ECO:0000256" key="2">
    <source>
        <dbReference type="SAM" id="Phobius"/>
    </source>
</evidence>
<dbReference type="PANTHER" id="PTHR43298:SF2">
    <property type="entry name" value="FMN_FAD EXPORTER YEEO-RELATED"/>
    <property type="match status" value="1"/>
</dbReference>
<keyword evidence="2" id="KW-1133">Transmembrane helix</keyword>
<accession>A0ABD5S996</accession>
<keyword evidence="4" id="KW-1185">Reference proteome</keyword>
<feature type="transmembrane region" description="Helical" evidence="2">
    <location>
        <begin position="126"/>
        <end position="146"/>
    </location>
</feature>
<dbReference type="RefSeq" id="WP_379780082.1">
    <property type="nucleotide sequence ID" value="NZ_JBHSWW010000050.1"/>
</dbReference>
<feature type="transmembrane region" description="Helical" evidence="2">
    <location>
        <begin position="50"/>
        <end position="74"/>
    </location>
</feature>
<feature type="transmembrane region" description="Helical" evidence="2">
    <location>
        <begin position="86"/>
        <end position="106"/>
    </location>
</feature>
<proteinExistence type="predicted"/>
<gene>
    <name evidence="3" type="ORF">ACFQEU_05490</name>
</gene>
<feature type="transmembrane region" description="Helical" evidence="2">
    <location>
        <begin position="12"/>
        <end position="30"/>
    </location>
</feature>
<dbReference type="InterPro" id="IPR050222">
    <property type="entry name" value="MATE_MdtK"/>
</dbReference>
<dbReference type="EMBL" id="JBHSWW010000050">
    <property type="protein sequence ID" value="MFC6752920.1"/>
    <property type="molecule type" value="Genomic_DNA"/>
</dbReference>
<keyword evidence="2" id="KW-0472">Membrane</keyword>
<feature type="transmembrane region" description="Helical" evidence="2">
    <location>
        <begin position="191"/>
        <end position="212"/>
    </location>
</feature>
<feature type="non-terminal residue" evidence="3">
    <location>
        <position position="263"/>
    </location>
</feature>
<dbReference type="PANTHER" id="PTHR43298">
    <property type="entry name" value="MULTIDRUG RESISTANCE PROTEIN NORM-RELATED"/>
    <property type="match status" value="1"/>
</dbReference>
<evidence type="ECO:0000313" key="4">
    <source>
        <dbReference type="Proteomes" id="UP001596442"/>
    </source>
</evidence>
<comment type="caution">
    <text evidence="3">The sequence shown here is derived from an EMBL/GenBank/DDBJ whole genome shotgun (WGS) entry which is preliminary data.</text>
</comment>
<feature type="transmembrane region" description="Helical" evidence="2">
    <location>
        <begin position="158"/>
        <end position="179"/>
    </location>
</feature>
<sequence length="263" mass="28429">MTTGAIPPRLFSLAWPLVLGNLLQTLYNLADMFWVGRVSTEAVAAVSLMFPLSWLFVSTAMGLTAATIALVSQYVGAGDDRRADEVVAQTVLLATVVSVVLALVGFATRHWLLYWIGARDAVFVEALAYIEVIFLTLPLTFLFFAFRSSLQGAGDTKTAMWLVAISAGINIVIDPFFILGWGPFPALGTQGAAVATLLARLFATAIGIWILLKGDWGVKLYVRDLKPNPMLLRKLIDVGYPATLDGWARSFAAVAMAALVARF</sequence>
<name>A0ABD5S996_9EURY</name>
<dbReference type="AlphaFoldDB" id="A0ABD5S996"/>
<reference evidence="3 4" key="1">
    <citation type="journal article" date="2019" name="Int. J. Syst. Evol. Microbiol.">
        <title>The Global Catalogue of Microorganisms (GCM) 10K type strain sequencing project: providing services to taxonomists for standard genome sequencing and annotation.</title>
        <authorList>
            <consortium name="The Broad Institute Genomics Platform"/>
            <consortium name="The Broad Institute Genome Sequencing Center for Infectious Disease"/>
            <person name="Wu L."/>
            <person name="Ma J."/>
        </authorList>
    </citation>
    <scope>NUCLEOTIDE SEQUENCE [LARGE SCALE GENOMIC DNA]</scope>
    <source>
        <strain evidence="3 4">CGMCC 1.3239</strain>
    </source>
</reference>
<evidence type="ECO:0000313" key="3">
    <source>
        <dbReference type="EMBL" id="MFC6752920.1"/>
    </source>
</evidence>
<dbReference type="Proteomes" id="UP001596442">
    <property type="component" value="Unassembled WGS sequence"/>
</dbReference>
<evidence type="ECO:0000256" key="1">
    <source>
        <dbReference type="ARBA" id="ARBA00022448"/>
    </source>
</evidence>
<keyword evidence="2" id="KW-0812">Transmembrane</keyword>
<dbReference type="Pfam" id="PF01554">
    <property type="entry name" value="MatE"/>
    <property type="match status" value="1"/>
</dbReference>